<reference evidence="2" key="1">
    <citation type="submission" date="2016-10" db="EMBL/GenBank/DDBJ databases">
        <authorList>
            <person name="Varghese N."/>
            <person name="Submissions S."/>
        </authorList>
    </citation>
    <scope>NUCLEOTIDE SEQUENCE [LARGE SCALE GENOMIC DNA]</scope>
    <source>
        <strain evidence="2">Ah-143</strain>
    </source>
</reference>
<keyword evidence="2" id="KW-1185">Reference proteome</keyword>
<dbReference type="Proteomes" id="UP000199187">
    <property type="component" value="Unassembled WGS sequence"/>
</dbReference>
<protein>
    <submittedName>
        <fullName evidence="1">Uncharacterized protein</fullName>
    </submittedName>
</protein>
<proteinExistence type="predicted"/>
<gene>
    <name evidence="1" type="ORF">SAMN05192562_101287</name>
</gene>
<accession>A0A1I6Y0D7</accession>
<evidence type="ECO:0000313" key="1">
    <source>
        <dbReference type="EMBL" id="SFT44030.1"/>
    </source>
</evidence>
<dbReference type="AlphaFoldDB" id="A0A1I6Y0D7"/>
<dbReference type="EMBL" id="FPAU01000001">
    <property type="protein sequence ID" value="SFT44030.1"/>
    <property type="molecule type" value="Genomic_DNA"/>
</dbReference>
<name>A0A1I6Y0D7_9ENTR</name>
<evidence type="ECO:0000313" key="2">
    <source>
        <dbReference type="Proteomes" id="UP000199187"/>
    </source>
</evidence>
<organism evidence="1 2">
    <name type="scientific">Kosakonia arachidis</name>
    <dbReference type="NCBI Taxonomy" id="551989"/>
    <lineage>
        <taxon>Bacteria</taxon>
        <taxon>Pseudomonadati</taxon>
        <taxon>Pseudomonadota</taxon>
        <taxon>Gammaproteobacteria</taxon>
        <taxon>Enterobacterales</taxon>
        <taxon>Enterobacteriaceae</taxon>
        <taxon>Kosakonia</taxon>
    </lineage>
</organism>
<sequence>MGVEHYLQARPMAYIEISLIICVIFDDRMCYPCKFCGNRDNSLTPLIKCIAIYSLQKYIKL</sequence>